<dbReference type="EMBL" id="JAUHHV010000009">
    <property type="protein sequence ID" value="KAK1413469.1"/>
    <property type="molecule type" value="Genomic_DNA"/>
</dbReference>
<dbReference type="SUPFAM" id="SSF52047">
    <property type="entry name" value="RNI-like"/>
    <property type="match status" value="1"/>
</dbReference>
<dbReference type="InterPro" id="IPR032675">
    <property type="entry name" value="LRR_dom_sf"/>
</dbReference>
<proteinExistence type="predicted"/>
<sequence>MWRYKWTTMRELVFDEQFSERLVNYGMLGTHGFIRVINQVLLLHIGPISKFHLYIPNILFDSFKEVDQWILFLSTKGVKDFSLINSNRRYRLPSYMFSCLELRTLELFNCTFNPPLEFEGFLNLETLVLVNVEFMPRLGGNVINLPQLKKLSLYKCTNAYNFTIKAVNLQDLFADTFPDMLLQLLHDSQCIVTVVVSLVKPVKVERTNFAMILSRMPQIELFAIDGPFLKYLVAGKPIWLSCRLNTLKHLWLKEISLGDLDQLNAILCLLENSPNLETLFIGHANEEPLFMDDDAQQATNPLESPNCFNKKLDRLEWVELSGIQGTRPQLLFIKLLLACSPSLELLTIEPNGTLDVNRRLNILMDVAQFPKASQKAKMIYLINP</sequence>
<dbReference type="PANTHER" id="PTHR31639:SF333">
    <property type="entry name" value="F-BOX DOMAIN, FBD DOMAIN, LEUCINE-RICH REPEAT DOMAIN, L DOMAIN-LIKE PROTEIN-RELATED"/>
    <property type="match status" value="1"/>
</dbReference>
<accession>A0AAD8JZ00</accession>
<feature type="domain" description="F-box/LRR-repeat protein 15/At3g58940/PEG3-like LRR" evidence="1">
    <location>
        <begin position="66"/>
        <end position="281"/>
    </location>
</feature>
<keyword evidence="3" id="KW-1185">Reference proteome</keyword>
<dbReference type="InterPro" id="IPR055411">
    <property type="entry name" value="LRR_FXL15/At3g58940/PEG3-like"/>
</dbReference>
<evidence type="ECO:0000313" key="3">
    <source>
        <dbReference type="Proteomes" id="UP001229421"/>
    </source>
</evidence>
<gene>
    <name evidence="2" type="ORF">QVD17_35242</name>
</gene>
<name>A0AAD8JZ00_TARER</name>
<dbReference type="Gene3D" id="3.80.10.10">
    <property type="entry name" value="Ribonuclease Inhibitor"/>
    <property type="match status" value="1"/>
</dbReference>
<protein>
    <recommendedName>
        <fullName evidence="1">F-box/LRR-repeat protein 15/At3g58940/PEG3-like LRR domain-containing protein</fullName>
    </recommendedName>
</protein>
<dbReference type="AlphaFoldDB" id="A0AAD8JZ00"/>
<dbReference type="Proteomes" id="UP001229421">
    <property type="component" value="Unassembled WGS sequence"/>
</dbReference>
<dbReference type="PANTHER" id="PTHR31639">
    <property type="entry name" value="F-BOX PROTEIN-LIKE"/>
    <property type="match status" value="1"/>
</dbReference>
<organism evidence="2 3">
    <name type="scientific">Tagetes erecta</name>
    <name type="common">African marigold</name>
    <dbReference type="NCBI Taxonomy" id="13708"/>
    <lineage>
        <taxon>Eukaryota</taxon>
        <taxon>Viridiplantae</taxon>
        <taxon>Streptophyta</taxon>
        <taxon>Embryophyta</taxon>
        <taxon>Tracheophyta</taxon>
        <taxon>Spermatophyta</taxon>
        <taxon>Magnoliopsida</taxon>
        <taxon>eudicotyledons</taxon>
        <taxon>Gunneridae</taxon>
        <taxon>Pentapetalae</taxon>
        <taxon>asterids</taxon>
        <taxon>campanulids</taxon>
        <taxon>Asterales</taxon>
        <taxon>Asteraceae</taxon>
        <taxon>Asteroideae</taxon>
        <taxon>Heliantheae alliance</taxon>
        <taxon>Tageteae</taxon>
        <taxon>Tagetes</taxon>
    </lineage>
</organism>
<reference evidence="2" key="1">
    <citation type="journal article" date="2023" name="bioRxiv">
        <title>Improved chromosome-level genome assembly for marigold (Tagetes erecta).</title>
        <authorList>
            <person name="Jiang F."/>
            <person name="Yuan L."/>
            <person name="Wang S."/>
            <person name="Wang H."/>
            <person name="Xu D."/>
            <person name="Wang A."/>
            <person name="Fan W."/>
        </authorList>
    </citation>
    <scope>NUCLEOTIDE SEQUENCE</scope>
    <source>
        <strain evidence="2">WSJ</strain>
        <tissue evidence="2">Leaf</tissue>
    </source>
</reference>
<dbReference type="Pfam" id="PF24758">
    <property type="entry name" value="LRR_At5g56370"/>
    <property type="match status" value="1"/>
</dbReference>
<comment type="caution">
    <text evidence="2">The sequence shown here is derived from an EMBL/GenBank/DDBJ whole genome shotgun (WGS) entry which is preliminary data.</text>
</comment>
<evidence type="ECO:0000313" key="2">
    <source>
        <dbReference type="EMBL" id="KAK1413469.1"/>
    </source>
</evidence>
<evidence type="ECO:0000259" key="1">
    <source>
        <dbReference type="Pfam" id="PF24758"/>
    </source>
</evidence>